<evidence type="ECO:0000313" key="2">
    <source>
        <dbReference type="Proteomes" id="UP000194218"/>
    </source>
</evidence>
<dbReference type="EMBL" id="CP021121">
    <property type="protein sequence ID" value="ARQ67501.1"/>
    <property type="molecule type" value="Genomic_DNA"/>
</dbReference>
<accession>A0A1W7CRU9</accession>
<reference evidence="1 2" key="1">
    <citation type="submission" date="2017-05" db="EMBL/GenBank/DDBJ databases">
        <title>Complete genome sequence of Streptomyces sp. SCSIO 03032 revealed the diverse biosynthetic pathways for its bioactive secondary metabolites.</title>
        <authorList>
            <person name="Ma L."/>
            <person name="Zhu Y."/>
            <person name="Zhang W."/>
            <person name="Zhang G."/>
            <person name="Tian X."/>
            <person name="Zhang S."/>
            <person name="Zhang C."/>
        </authorList>
    </citation>
    <scope>NUCLEOTIDE SEQUENCE [LARGE SCALE GENOMIC DNA]</scope>
    <source>
        <strain evidence="1 2">SCSIO 03032</strain>
    </source>
</reference>
<dbReference type="Proteomes" id="UP000194218">
    <property type="component" value="Chromosome"/>
</dbReference>
<protein>
    <submittedName>
        <fullName evidence="1">Uncharacterized protein</fullName>
    </submittedName>
</protein>
<dbReference type="KEGG" id="smao:CAG99_00385"/>
<dbReference type="AlphaFoldDB" id="A0A1W7CRU9"/>
<gene>
    <name evidence="1" type="ORF">CAG99_00385</name>
</gene>
<proteinExistence type="predicted"/>
<keyword evidence="2" id="KW-1185">Reference proteome</keyword>
<name>A0A1W7CRU9_9ACTN</name>
<sequence>MMAERLDVRRMLLRRGWVEDGHGVLRKDGAVFGSTGAGDAFLSGPGRGRRGEWTADFPSGVCARVIVAAAEAAAGVGL</sequence>
<organism evidence="1 2">
    <name type="scientific">Streptomyces marincola</name>
    <dbReference type="NCBI Taxonomy" id="2878388"/>
    <lineage>
        <taxon>Bacteria</taxon>
        <taxon>Bacillati</taxon>
        <taxon>Actinomycetota</taxon>
        <taxon>Actinomycetes</taxon>
        <taxon>Kitasatosporales</taxon>
        <taxon>Streptomycetaceae</taxon>
        <taxon>Streptomyces</taxon>
    </lineage>
</organism>
<evidence type="ECO:0000313" key="1">
    <source>
        <dbReference type="EMBL" id="ARQ67501.1"/>
    </source>
</evidence>